<feature type="domain" description="Insertion element IS402-like" evidence="3">
    <location>
        <begin position="12"/>
        <end position="85"/>
    </location>
</feature>
<dbReference type="Proteomes" id="UP001344251">
    <property type="component" value="Chromosome"/>
</dbReference>
<dbReference type="EMBL" id="CP109106">
    <property type="protein sequence ID" value="WSB74098.1"/>
    <property type="molecule type" value="Genomic_DNA"/>
</dbReference>
<gene>
    <name evidence="4" type="ORF">OG863_14270</name>
    <name evidence="5" type="ORF">OG863_24775</name>
    <name evidence="6" type="ORF">OG863_29775</name>
</gene>
<feature type="domain" description="Transposase IS4-like" evidence="2">
    <location>
        <begin position="101"/>
        <end position="276"/>
    </location>
</feature>
<dbReference type="Pfam" id="PF01609">
    <property type="entry name" value="DDE_Tnp_1"/>
    <property type="match status" value="1"/>
</dbReference>
<evidence type="ECO:0000313" key="4">
    <source>
        <dbReference type="EMBL" id="WSB73949.1"/>
    </source>
</evidence>
<accession>A0ABZ1FWA4</accession>
<organism evidence="6 7">
    <name type="scientific">Streptomyces decoyicus</name>
    <dbReference type="NCBI Taxonomy" id="249567"/>
    <lineage>
        <taxon>Bacteria</taxon>
        <taxon>Bacillati</taxon>
        <taxon>Actinomycetota</taxon>
        <taxon>Actinomycetes</taxon>
        <taxon>Kitasatosporales</taxon>
        <taxon>Streptomycetaceae</taxon>
        <taxon>Streptomyces</taxon>
    </lineage>
</organism>
<keyword evidence="7" id="KW-1185">Reference proteome</keyword>
<evidence type="ECO:0000313" key="5">
    <source>
        <dbReference type="EMBL" id="WSB74098.1"/>
    </source>
</evidence>
<evidence type="ECO:0000259" key="3">
    <source>
        <dbReference type="Pfam" id="PF13340"/>
    </source>
</evidence>
<dbReference type="PANTHER" id="PTHR30007:SF1">
    <property type="entry name" value="BLR1914 PROTEIN"/>
    <property type="match status" value="1"/>
</dbReference>
<dbReference type="EMBL" id="CP109106">
    <property type="protein sequence ID" value="WSB74170.1"/>
    <property type="molecule type" value="Genomic_DNA"/>
</dbReference>
<evidence type="ECO:0000256" key="1">
    <source>
        <dbReference type="SAM" id="MobiDB-lite"/>
    </source>
</evidence>
<evidence type="ECO:0000259" key="2">
    <source>
        <dbReference type="Pfam" id="PF01609"/>
    </source>
</evidence>
<name>A0ABZ1FWA4_9ACTN</name>
<evidence type="ECO:0000313" key="7">
    <source>
        <dbReference type="Proteomes" id="UP001344251"/>
    </source>
</evidence>
<dbReference type="Pfam" id="PF13340">
    <property type="entry name" value="DUF4096"/>
    <property type="match status" value="1"/>
</dbReference>
<dbReference type="PANTHER" id="PTHR30007">
    <property type="entry name" value="PHP DOMAIN PROTEIN"/>
    <property type="match status" value="1"/>
</dbReference>
<evidence type="ECO:0000313" key="6">
    <source>
        <dbReference type="EMBL" id="WSB74170.1"/>
    </source>
</evidence>
<sequence length="290" mass="32753">MDQSVVGPGVPLTDVQWARIEPLLPDRTPKRGGRWRDHREVIDAIAFKFQTGTQWVHLPEKYGNWRGVYNRLRMWALDGTWERVFTALMAQADADEDLTWAVSVDSTIVRAHQHAAGARKRGAPAGEPADHAIGRSRGGLSTKIHLAADARCRPLAFVLTAGQAGDAPAFTDVMARLRVPRRRGRPRTRPDVVLADKAYSSRAIRDHLRKRGIRTVIPVPADQRGHRLRRGSRGGRPPTFDRETYKQRNTVERCINRLKQWRGIATRYEKTATIYLAGLHIAGIFLWSAR</sequence>
<dbReference type="EMBL" id="CP109106">
    <property type="protein sequence ID" value="WSB73949.1"/>
    <property type="molecule type" value="Genomic_DNA"/>
</dbReference>
<feature type="region of interest" description="Disordered" evidence="1">
    <location>
        <begin position="115"/>
        <end position="136"/>
    </location>
</feature>
<reference evidence="6 7" key="1">
    <citation type="submission" date="2022-10" db="EMBL/GenBank/DDBJ databases">
        <title>The complete genomes of actinobacterial strains from the NBC collection.</title>
        <authorList>
            <person name="Joergensen T.S."/>
            <person name="Alvarez Arevalo M."/>
            <person name="Sterndorff E.B."/>
            <person name="Faurdal D."/>
            <person name="Vuksanovic O."/>
            <person name="Mourched A.-S."/>
            <person name="Charusanti P."/>
            <person name="Shaw S."/>
            <person name="Blin K."/>
            <person name="Weber T."/>
        </authorList>
    </citation>
    <scope>NUCLEOTIDE SEQUENCE [LARGE SCALE GENOMIC DNA]</scope>
    <source>
        <strain evidence="6 7">NBC 01774</strain>
    </source>
</reference>
<proteinExistence type="predicted"/>
<dbReference type="InterPro" id="IPR002559">
    <property type="entry name" value="Transposase_11"/>
</dbReference>
<dbReference type="InterPro" id="IPR025161">
    <property type="entry name" value="IS402-like_dom"/>
</dbReference>
<dbReference type="NCBIfam" id="NF033580">
    <property type="entry name" value="transpos_IS5_3"/>
    <property type="match status" value="1"/>
</dbReference>
<protein>
    <submittedName>
        <fullName evidence="6">IS5 family transposase</fullName>
    </submittedName>
</protein>